<dbReference type="InterPro" id="IPR001867">
    <property type="entry name" value="OmpR/PhoB-type_DNA-bd"/>
</dbReference>
<dbReference type="Pfam" id="PF00486">
    <property type="entry name" value="Trans_reg_C"/>
    <property type="match status" value="1"/>
</dbReference>
<evidence type="ECO:0000256" key="6">
    <source>
        <dbReference type="PROSITE-ProRule" id="PRU01091"/>
    </source>
</evidence>
<name>A0ABV9B919_9ACTN</name>
<organism evidence="9 10">
    <name type="scientific">Streptomyces ehimensis</name>
    <dbReference type="NCBI Taxonomy" id="68195"/>
    <lineage>
        <taxon>Bacteria</taxon>
        <taxon>Bacillati</taxon>
        <taxon>Actinomycetota</taxon>
        <taxon>Actinomycetes</taxon>
        <taxon>Kitasatosporales</taxon>
        <taxon>Streptomycetaceae</taxon>
        <taxon>Streptomyces</taxon>
    </lineage>
</organism>
<dbReference type="InterPro" id="IPR011990">
    <property type="entry name" value="TPR-like_helical_dom_sf"/>
</dbReference>
<dbReference type="SUPFAM" id="SSF48452">
    <property type="entry name" value="TPR-like"/>
    <property type="match status" value="1"/>
</dbReference>
<protein>
    <submittedName>
        <fullName evidence="9">BTAD domain-containing putative transcriptional regulator</fullName>
    </submittedName>
</protein>
<keyword evidence="2" id="KW-0902">Two-component regulatory system</keyword>
<comment type="caution">
    <text evidence="9">The sequence shown here is derived from an EMBL/GenBank/DDBJ whole genome shotgun (WGS) entry which is preliminary data.</text>
</comment>
<dbReference type="InterPro" id="IPR005158">
    <property type="entry name" value="BTAD"/>
</dbReference>
<dbReference type="Gene3D" id="1.10.10.10">
    <property type="entry name" value="Winged helix-like DNA-binding domain superfamily/Winged helix DNA-binding domain"/>
    <property type="match status" value="1"/>
</dbReference>
<evidence type="ECO:0000256" key="5">
    <source>
        <dbReference type="ARBA" id="ARBA00023163"/>
    </source>
</evidence>
<evidence type="ECO:0000256" key="2">
    <source>
        <dbReference type="ARBA" id="ARBA00023012"/>
    </source>
</evidence>
<dbReference type="RefSeq" id="WP_417921965.1">
    <property type="nucleotide sequence ID" value="NZ_JBHSFS010000001.1"/>
</dbReference>
<keyword evidence="4 6" id="KW-0238">DNA-binding</keyword>
<sequence length="302" mass="33310">MELGVLGPLYVRANVRANERADEWVDAPTAPKLRNVLAMLMVHTGQVVSVASLVRDLWDDDPPASGLTTLQTYILNLRKMFSSATGMSTAEVAREVLVTRAGGYRLAAGAGSLDVHRFQRLARSGREALARGDDDAGVHDLDDALSLWRGPALVDVPAGRVLESRRRQLEESRLVTLEYLVDAELRLGMYREVLAELAALTVENPLHEGLHGQYMRALYLGGRRAQALEVFQRLRRALVAELGLGPGLRLQRLHQAVLNADGDIDDRAWREADPDSRIRSTVHGRIGDSHPDGVCPSHRSLR</sequence>
<dbReference type="Gene3D" id="1.25.40.10">
    <property type="entry name" value="Tetratricopeptide repeat domain"/>
    <property type="match status" value="1"/>
</dbReference>
<keyword evidence="5" id="KW-0804">Transcription</keyword>
<dbReference type="InterPro" id="IPR016032">
    <property type="entry name" value="Sig_transdc_resp-reg_C-effctor"/>
</dbReference>
<feature type="domain" description="OmpR/PhoB-type" evidence="8">
    <location>
        <begin position="1"/>
        <end position="108"/>
    </location>
</feature>
<feature type="region of interest" description="Disordered" evidence="7">
    <location>
        <begin position="282"/>
        <end position="302"/>
    </location>
</feature>
<dbReference type="EMBL" id="JBHSFS010000001">
    <property type="protein sequence ID" value="MFC4511382.1"/>
    <property type="molecule type" value="Genomic_DNA"/>
</dbReference>
<accession>A0ABV9B919</accession>
<evidence type="ECO:0000256" key="3">
    <source>
        <dbReference type="ARBA" id="ARBA00023015"/>
    </source>
</evidence>
<dbReference type="InterPro" id="IPR051677">
    <property type="entry name" value="AfsR-DnrI-RedD_regulator"/>
</dbReference>
<comment type="similarity">
    <text evidence="1">Belongs to the AfsR/DnrI/RedD regulatory family.</text>
</comment>
<dbReference type="SMART" id="SM01043">
    <property type="entry name" value="BTAD"/>
    <property type="match status" value="1"/>
</dbReference>
<evidence type="ECO:0000256" key="1">
    <source>
        <dbReference type="ARBA" id="ARBA00005820"/>
    </source>
</evidence>
<keyword evidence="10" id="KW-1185">Reference proteome</keyword>
<keyword evidence="3" id="KW-0805">Transcription regulation</keyword>
<evidence type="ECO:0000259" key="8">
    <source>
        <dbReference type="PROSITE" id="PS51755"/>
    </source>
</evidence>
<reference evidence="10" key="1">
    <citation type="journal article" date="2019" name="Int. J. Syst. Evol. Microbiol.">
        <title>The Global Catalogue of Microorganisms (GCM) 10K type strain sequencing project: providing services to taxonomists for standard genome sequencing and annotation.</title>
        <authorList>
            <consortium name="The Broad Institute Genomics Platform"/>
            <consortium name="The Broad Institute Genome Sequencing Center for Infectious Disease"/>
            <person name="Wu L."/>
            <person name="Ma J."/>
        </authorList>
    </citation>
    <scope>NUCLEOTIDE SEQUENCE [LARGE SCALE GENOMIC DNA]</scope>
    <source>
        <strain evidence="10">CECT 8064</strain>
    </source>
</reference>
<evidence type="ECO:0000313" key="9">
    <source>
        <dbReference type="EMBL" id="MFC4511382.1"/>
    </source>
</evidence>
<dbReference type="Proteomes" id="UP001595990">
    <property type="component" value="Unassembled WGS sequence"/>
</dbReference>
<evidence type="ECO:0000256" key="7">
    <source>
        <dbReference type="SAM" id="MobiDB-lite"/>
    </source>
</evidence>
<dbReference type="Pfam" id="PF03704">
    <property type="entry name" value="BTAD"/>
    <property type="match status" value="1"/>
</dbReference>
<proteinExistence type="inferred from homology"/>
<dbReference type="InterPro" id="IPR036388">
    <property type="entry name" value="WH-like_DNA-bd_sf"/>
</dbReference>
<dbReference type="PANTHER" id="PTHR35807:SF1">
    <property type="entry name" value="TRANSCRIPTIONAL REGULATOR REDD"/>
    <property type="match status" value="1"/>
</dbReference>
<dbReference type="SMART" id="SM00862">
    <property type="entry name" value="Trans_reg_C"/>
    <property type="match status" value="1"/>
</dbReference>
<feature type="DNA-binding region" description="OmpR/PhoB-type" evidence="6">
    <location>
        <begin position="1"/>
        <end position="108"/>
    </location>
</feature>
<dbReference type="PROSITE" id="PS51755">
    <property type="entry name" value="OMPR_PHOB"/>
    <property type="match status" value="1"/>
</dbReference>
<evidence type="ECO:0000256" key="4">
    <source>
        <dbReference type="ARBA" id="ARBA00023125"/>
    </source>
</evidence>
<dbReference type="SUPFAM" id="SSF46894">
    <property type="entry name" value="C-terminal effector domain of the bipartite response regulators"/>
    <property type="match status" value="1"/>
</dbReference>
<evidence type="ECO:0000313" key="10">
    <source>
        <dbReference type="Proteomes" id="UP001595990"/>
    </source>
</evidence>
<dbReference type="PANTHER" id="PTHR35807">
    <property type="entry name" value="TRANSCRIPTIONAL REGULATOR REDD-RELATED"/>
    <property type="match status" value="1"/>
</dbReference>
<dbReference type="CDD" id="cd15831">
    <property type="entry name" value="BTAD"/>
    <property type="match status" value="1"/>
</dbReference>
<gene>
    <name evidence="9" type="ORF">ACFPEN_00380</name>
</gene>